<dbReference type="Pfam" id="PF01844">
    <property type="entry name" value="HNH"/>
    <property type="match status" value="1"/>
</dbReference>
<dbReference type="EMBL" id="JADEVV010000002">
    <property type="protein sequence ID" value="MBE9252517.1"/>
    <property type="molecule type" value="Genomic_DNA"/>
</dbReference>
<evidence type="ECO:0000313" key="2">
    <source>
        <dbReference type="EMBL" id="MBE9252517.1"/>
    </source>
</evidence>
<evidence type="ECO:0000313" key="3">
    <source>
        <dbReference type="Proteomes" id="UP000658720"/>
    </source>
</evidence>
<dbReference type="RefSeq" id="WP_194018633.1">
    <property type="nucleotide sequence ID" value="NZ_JADEVV010000002.1"/>
</dbReference>
<accession>A0ABR9VMG0</accession>
<dbReference type="InterPro" id="IPR052892">
    <property type="entry name" value="NA-targeting_endonuclease"/>
</dbReference>
<dbReference type="InterPro" id="IPR003615">
    <property type="entry name" value="HNH_nuc"/>
</dbReference>
<dbReference type="PANTHER" id="PTHR33877:SF1">
    <property type="entry name" value="TYPE IV METHYL-DIRECTED RESTRICTION ENZYME ECOKMCRA"/>
    <property type="match status" value="1"/>
</dbReference>
<dbReference type="PANTHER" id="PTHR33877">
    <property type="entry name" value="SLL1193 PROTEIN"/>
    <property type="match status" value="1"/>
</dbReference>
<evidence type="ECO:0000259" key="1">
    <source>
        <dbReference type="SMART" id="SM00507"/>
    </source>
</evidence>
<keyword evidence="2" id="KW-0378">Hydrolase</keyword>
<dbReference type="Proteomes" id="UP000658720">
    <property type="component" value="Unassembled WGS sequence"/>
</dbReference>
<comment type="caution">
    <text evidence="2">The sequence shown here is derived from an EMBL/GenBank/DDBJ whole genome shotgun (WGS) entry which is preliminary data.</text>
</comment>
<proteinExistence type="predicted"/>
<protein>
    <submittedName>
        <fullName evidence="2">HNH endonuclease</fullName>
    </submittedName>
</protein>
<gene>
    <name evidence="2" type="ORF">IQ217_01350</name>
</gene>
<keyword evidence="2" id="KW-0255">Endonuclease</keyword>
<dbReference type="SMART" id="SM00507">
    <property type="entry name" value="HNHc"/>
    <property type="match status" value="1"/>
</dbReference>
<dbReference type="InterPro" id="IPR002711">
    <property type="entry name" value="HNH"/>
</dbReference>
<name>A0ABR9VMG0_9SYNC</name>
<keyword evidence="3" id="KW-1185">Reference proteome</keyword>
<dbReference type="CDD" id="cd00085">
    <property type="entry name" value="HNHc"/>
    <property type="match status" value="1"/>
</dbReference>
<reference evidence="2 3" key="1">
    <citation type="submission" date="2020-10" db="EMBL/GenBank/DDBJ databases">
        <authorList>
            <person name="Castelo-Branco R."/>
            <person name="Eusebio N."/>
            <person name="Adriana R."/>
            <person name="Vieira A."/>
            <person name="Brugerolle De Fraissinette N."/>
            <person name="Rezende De Castro R."/>
            <person name="Schneider M.P."/>
            <person name="Vasconcelos V."/>
            <person name="Leao P.N."/>
        </authorList>
    </citation>
    <scope>NUCLEOTIDE SEQUENCE [LARGE SCALE GENOMIC DNA]</scope>
    <source>
        <strain evidence="2 3">LEGE 00031</strain>
    </source>
</reference>
<dbReference type="GO" id="GO:0004519">
    <property type="term" value="F:endonuclease activity"/>
    <property type="evidence" value="ECO:0007669"/>
    <property type="project" value="UniProtKB-KW"/>
</dbReference>
<dbReference type="Gene3D" id="1.10.30.50">
    <property type="match status" value="1"/>
</dbReference>
<sequence>MSKSYISPSLRRTVGDRANDCCEHCLIPEALSLSSHHVAHIIAEKHGGHSTLENLALACALCNLAKGSDIASIDPHTGETVRLYNPRKDIWTDHFTLESVSGLIQPKTAIGRVTANLLRINRLENLTVRQLLAKIG</sequence>
<feature type="domain" description="HNH nuclease" evidence="1">
    <location>
        <begin position="9"/>
        <end position="64"/>
    </location>
</feature>
<organism evidence="2 3">
    <name type="scientific">Synechocystis salina LEGE 00031</name>
    <dbReference type="NCBI Taxonomy" id="1828736"/>
    <lineage>
        <taxon>Bacteria</taxon>
        <taxon>Bacillati</taxon>
        <taxon>Cyanobacteriota</taxon>
        <taxon>Cyanophyceae</taxon>
        <taxon>Synechococcales</taxon>
        <taxon>Merismopediaceae</taxon>
        <taxon>Synechocystis</taxon>
    </lineage>
</organism>
<keyword evidence="2" id="KW-0540">Nuclease</keyword>